<feature type="transmembrane region" description="Helical" evidence="5">
    <location>
        <begin position="179"/>
        <end position="200"/>
    </location>
</feature>
<evidence type="ECO:0000256" key="3">
    <source>
        <dbReference type="ARBA" id="ARBA00022989"/>
    </source>
</evidence>
<feature type="transmembrane region" description="Helical" evidence="5">
    <location>
        <begin position="45"/>
        <end position="70"/>
    </location>
</feature>
<name>A0A3B1CCQ8_9ZZZZ</name>
<feature type="transmembrane region" description="Helical" evidence="5">
    <location>
        <begin position="386"/>
        <end position="406"/>
    </location>
</feature>
<dbReference type="Pfam" id="PF00939">
    <property type="entry name" value="Na_sulph_symp"/>
    <property type="match status" value="1"/>
</dbReference>
<evidence type="ECO:0000256" key="2">
    <source>
        <dbReference type="ARBA" id="ARBA00022692"/>
    </source>
</evidence>
<dbReference type="GO" id="GO:0008514">
    <property type="term" value="F:organic anion transmembrane transporter activity"/>
    <property type="evidence" value="ECO:0007669"/>
    <property type="project" value="UniProtKB-ARBA"/>
</dbReference>
<feature type="transmembrane region" description="Helical" evidence="5">
    <location>
        <begin position="227"/>
        <end position="250"/>
    </location>
</feature>
<feature type="transmembrane region" description="Helical" evidence="5">
    <location>
        <begin position="149"/>
        <end position="167"/>
    </location>
</feature>
<dbReference type="AlphaFoldDB" id="A0A3B1CCQ8"/>
<feature type="transmembrane region" description="Helical" evidence="5">
    <location>
        <begin position="418"/>
        <end position="437"/>
    </location>
</feature>
<accession>A0A3B1CCQ8</accession>
<sequence length="513" mass="55773">MEQSLPEESGGQNIGQKIGLIAGPVASGSILLFSDLSPGNPEVTGAAAVATLMAIWWITEAIPLAITSLLPVALFPAFGVLNGKTVSSQYFNWVIFLFIGGFIVALAMQRWNLHKRIALRILLVFGMRPAGMLLGFMVATWFLSMWISNTATAMMMAPIALAIIINLEESIGRSKVHKYSVGVFLGVAYSASIGGIATLVGTPPNMSFARILTVIFPGAPEISFADWFFFAFPASLIFLFITWGYLYFAFRPDKKDFQLETNSFHKQYKDLGPITFEEVAVLIVFVSLAVLWIFRKNIDIGDYHIPGWAGLFPNPKYINDGTVAICMAIFLFLIPSKAEPGKKIMDWETAAKLPWNIVLLFGGGFALAKGFKESGLAMWMGGQLDVVSAFHPLAIVAAICLLATFLTELTSNTATTEMLLPVLGSLAVAIKVNPLLLMIPGTLACSSAFMLPVATPPNAIIFGTQRVKIWEMAKAGFMLNLIGVVIITAATYFLGNIILDIDINVFPDWATME</sequence>
<dbReference type="PANTHER" id="PTHR10283">
    <property type="entry name" value="SOLUTE CARRIER FAMILY 13 MEMBER"/>
    <property type="match status" value="1"/>
</dbReference>
<keyword evidence="4 5" id="KW-0472">Membrane</keyword>
<feature type="transmembrane region" description="Helical" evidence="5">
    <location>
        <begin position="121"/>
        <end position="143"/>
    </location>
</feature>
<keyword evidence="2 5" id="KW-0812">Transmembrane</keyword>
<dbReference type="GO" id="GO:0005886">
    <property type="term" value="C:plasma membrane"/>
    <property type="evidence" value="ECO:0007669"/>
    <property type="project" value="TreeGrafter"/>
</dbReference>
<dbReference type="InterPro" id="IPR001898">
    <property type="entry name" value="SLC13A/DASS"/>
</dbReference>
<feature type="transmembrane region" description="Helical" evidence="5">
    <location>
        <begin position="271"/>
        <end position="294"/>
    </location>
</feature>
<gene>
    <name evidence="6" type="ORF">MNBD_NITROSPINAE02-184</name>
</gene>
<feature type="transmembrane region" description="Helical" evidence="5">
    <location>
        <begin position="443"/>
        <end position="463"/>
    </location>
</feature>
<evidence type="ECO:0000256" key="4">
    <source>
        <dbReference type="ARBA" id="ARBA00023136"/>
    </source>
</evidence>
<dbReference type="NCBIfam" id="TIGR00785">
    <property type="entry name" value="dass"/>
    <property type="match status" value="1"/>
</dbReference>
<reference evidence="6" key="1">
    <citation type="submission" date="2018-06" db="EMBL/GenBank/DDBJ databases">
        <authorList>
            <person name="Zhirakovskaya E."/>
        </authorList>
    </citation>
    <scope>NUCLEOTIDE SEQUENCE</scope>
</reference>
<dbReference type="CDD" id="cd01115">
    <property type="entry name" value="SLC13_permease"/>
    <property type="match status" value="1"/>
</dbReference>
<evidence type="ECO:0000256" key="1">
    <source>
        <dbReference type="ARBA" id="ARBA00004141"/>
    </source>
</evidence>
<evidence type="ECO:0000256" key="5">
    <source>
        <dbReference type="SAM" id="Phobius"/>
    </source>
</evidence>
<feature type="transmembrane region" description="Helical" evidence="5">
    <location>
        <begin position="475"/>
        <end position="499"/>
    </location>
</feature>
<feature type="transmembrane region" description="Helical" evidence="5">
    <location>
        <begin position="355"/>
        <end position="371"/>
    </location>
</feature>
<feature type="transmembrane region" description="Helical" evidence="5">
    <location>
        <begin position="317"/>
        <end position="334"/>
    </location>
</feature>
<protein>
    <submittedName>
        <fullName evidence="6">Sodium-dependent anion transporter family</fullName>
    </submittedName>
</protein>
<keyword evidence="3 5" id="KW-1133">Transmembrane helix</keyword>
<dbReference type="PANTHER" id="PTHR10283:SF82">
    <property type="entry name" value="SOLUTE CARRIER FAMILY 13 MEMBER 2"/>
    <property type="match status" value="1"/>
</dbReference>
<dbReference type="EMBL" id="UOGE01000010">
    <property type="protein sequence ID" value="VAX16455.1"/>
    <property type="molecule type" value="Genomic_DNA"/>
</dbReference>
<evidence type="ECO:0000313" key="6">
    <source>
        <dbReference type="EMBL" id="VAX16455.1"/>
    </source>
</evidence>
<proteinExistence type="predicted"/>
<feature type="transmembrane region" description="Helical" evidence="5">
    <location>
        <begin position="90"/>
        <end position="109"/>
    </location>
</feature>
<dbReference type="GO" id="GO:1905039">
    <property type="term" value="P:carboxylic acid transmembrane transport"/>
    <property type="evidence" value="ECO:0007669"/>
    <property type="project" value="UniProtKB-ARBA"/>
</dbReference>
<comment type="subcellular location">
    <subcellularLocation>
        <location evidence="1">Membrane</location>
        <topology evidence="1">Multi-pass membrane protein</topology>
    </subcellularLocation>
</comment>
<organism evidence="6">
    <name type="scientific">hydrothermal vent metagenome</name>
    <dbReference type="NCBI Taxonomy" id="652676"/>
    <lineage>
        <taxon>unclassified sequences</taxon>
        <taxon>metagenomes</taxon>
        <taxon>ecological metagenomes</taxon>
    </lineage>
</organism>